<evidence type="ECO:0000256" key="1">
    <source>
        <dbReference type="ARBA" id="ARBA00008490"/>
    </source>
</evidence>
<gene>
    <name evidence="4" type="ORF">SAMN05421647_10416</name>
</gene>
<dbReference type="PANTHER" id="PTHR38108:SF1">
    <property type="entry name" value="UPF0319 PROTEIN YCCT"/>
    <property type="match status" value="1"/>
</dbReference>
<protein>
    <recommendedName>
        <fullName evidence="3">UPF0319 protein SAMN05421647_10416</fullName>
    </recommendedName>
</protein>
<dbReference type="InterPro" id="IPR018635">
    <property type="entry name" value="UPF0319"/>
</dbReference>
<evidence type="ECO:0000256" key="3">
    <source>
        <dbReference type="HAMAP-Rule" id="MF_00789"/>
    </source>
</evidence>
<evidence type="ECO:0000313" key="4">
    <source>
        <dbReference type="EMBL" id="SIQ35899.1"/>
    </source>
</evidence>
<proteinExistence type="inferred from homology"/>
<sequence>MQSFSKKIALLTCFIPSVVFGDVTIKLNQGTDILAVNGKAVERSSLFDSTGSLRLENGKNQIVVEYTAEIEESSDDSILETSESYVLLFEAKDTEIKLQTPKITNHYDLKQFNQSPQWMLVDSQGRTLPYQSGILKKEGFQLARDYTAELMKFNQSGAAAAMPALRVERHQFNEQPVVKKSAEPASNADQKMIGEMLQYWYQQADEPTRNKFKSWIKTSL</sequence>
<dbReference type="eggNOG" id="COG3110">
    <property type="taxonomic scope" value="Bacteria"/>
</dbReference>
<dbReference type="STRING" id="49186.SAMN05421647_10416"/>
<evidence type="ECO:0000256" key="2">
    <source>
        <dbReference type="ARBA" id="ARBA00022729"/>
    </source>
</evidence>
<dbReference type="EMBL" id="FTMN01000004">
    <property type="protein sequence ID" value="SIQ35899.1"/>
    <property type="molecule type" value="Genomic_DNA"/>
</dbReference>
<keyword evidence="5" id="KW-1185">Reference proteome</keyword>
<evidence type="ECO:0000313" key="5">
    <source>
        <dbReference type="Proteomes" id="UP000186895"/>
    </source>
</evidence>
<dbReference type="Pfam" id="PF09829">
    <property type="entry name" value="DUF2057"/>
    <property type="match status" value="1"/>
</dbReference>
<accession>A0A1N6S496</accession>
<keyword evidence="2" id="KW-0732">Signal</keyword>
<dbReference type="AlphaFoldDB" id="A0A1N6S496"/>
<dbReference type="HAMAP" id="MF_00789">
    <property type="entry name" value="UPF0319"/>
    <property type="match status" value="1"/>
</dbReference>
<dbReference type="PANTHER" id="PTHR38108">
    <property type="entry name" value="UPF0319 PROTEIN YCCT"/>
    <property type="match status" value="1"/>
</dbReference>
<dbReference type="RefSeq" id="WP_083703016.1">
    <property type="nucleotide sequence ID" value="NZ_FTMN01000004.1"/>
</dbReference>
<name>A0A1N6S496_9GAMM</name>
<comment type="similarity">
    <text evidence="1 3">Belongs to the UPF0319 family.</text>
</comment>
<organism evidence="4 5">
    <name type="scientific">Marinobacterium stanieri</name>
    <dbReference type="NCBI Taxonomy" id="49186"/>
    <lineage>
        <taxon>Bacteria</taxon>
        <taxon>Pseudomonadati</taxon>
        <taxon>Pseudomonadota</taxon>
        <taxon>Gammaproteobacteria</taxon>
        <taxon>Oceanospirillales</taxon>
        <taxon>Oceanospirillaceae</taxon>
        <taxon>Marinobacterium</taxon>
    </lineage>
</organism>
<reference evidence="4 5" key="1">
    <citation type="submission" date="2017-01" db="EMBL/GenBank/DDBJ databases">
        <authorList>
            <person name="Mah S.A."/>
            <person name="Swanson W.J."/>
            <person name="Moy G.W."/>
            <person name="Vacquier V.D."/>
        </authorList>
    </citation>
    <scope>NUCLEOTIDE SEQUENCE [LARGE SCALE GENOMIC DNA]</scope>
    <source>
        <strain evidence="4 5">DSM 7027</strain>
    </source>
</reference>
<dbReference type="Proteomes" id="UP000186895">
    <property type="component" value="Unassembled WGS sequence"/>
</dbReference>